<name>A0A2G5VKT1_9PELO</name>
<sequence length="462" mass="52527">MNSKNGEKHLHKGKQVIPIRYSTLLASNILISRSKLYRFKAMTLVESKSNVEITKRSMSDDEEIKDALFVNVSIHFVENFVLKNPGDFCVSTNLDGVLYLSIVAHPNKTKKEGPRVINLRIEQSGKEYVIPGLIFARSSSMGKLIYQLKNENIDILCGVLDENLSMDRLLGPSSTVMHNIHLTEKLITNHKILYRDIQMMIYTGEMKFADGKIKEAIFEQILHCRPGSTEHKVFFEKIVNGKALSNKNLPIRLPIGAILTPPTLIYENKVELGSPLESFLKSRQSELDLTQRIKFCSSAVRILSELHQCDIYHGASQMENFYVEFAGFKPKTMKNYELVFSGANGLLIQGKSDNTVHVVDYDSTAPEVAFTRKLTKESGVFNLGRLFEQILKPDLIQSYKEESEEPRALNEMRHLISRATHPNPTRRPTMHGVVMMIRDVLQKNTQSTSPINIVHFDQFTKN</sequence>
<comment type="caution">
    <text evidence="1">The sequence shown here is derived from an EMBL/GenBank/DDBJ whole genome shotgun (WGS) entry which is preliminary data.</text>
</comment>
<accession>A0A2G5VKT1</accession>
<proteinExistence type="predicted"/>
<evidence type="ECO:0008006" key="3">
    <source>
        <dbReference type="Google" id="ProtNLM"/>
    </source>
</evidence>
<dbReference type="STRING" id="1611254.A0A2G5VKT1"/>
<organism evidence="1 2">
    <name type="scientific">Caenorhabditis nigoni</name>
    <dbReference type="NCBI Taxonomy" id="1611254"/>
    <lineage>
        <taxon>Eukaryota</taxon>
        <taxon>Metazoa</taxon>
        <taxon>Ecdysozoa</taxon>
        <taxon>Nematoda</taxon>
        <taxon>Chromadorea</taxon>
        <taxon>Rhabditida</taxon>
        <taxon>Rhabditina</taxon>
        <taxon>Rhabditomorpha</taxon>
        <taxon>Rhabditoidea</taxon>
        <taxon>Rhabditidae</taxon>
        <taxon>Peloderinae</taxon>
        <taxon>Caenorhabditis</taxon>
    </lineage>
</organism>
<dbReference type="EMBL" id="PDUG01000001">
    <property type="protein sequence ID" value="PIC52271.1"/>
    <property type="molecule type" value="Genomic_DNA"/>
</dbReference>
<protein>
    <recommendedName>
        <fullName evidence="3">Protein kinase domain-containing protein</fullName>
    </recommendedName>
</protein>
<dbReference type="AlphaFoldDB" id="A0A2G5VKT1"/>
<dbReference type="SUPFAM" id="SSF56112">
    <property type="entry name" value="Protein kinase-like (PK-like)"/>
    <property type="match status" value="1"/>
</dbReference>
<dbReference type="Gene3D" id="1.10.510.10">
    <property type="entry name" value="Transferase(Phosphotransferase) domain 1"/>
    <property type="match status" value="1"/>
</dbReference>
<dbReference type="Proteomes" id="UP000230233">
    <property type="component" value="Chromosome I"/>
</dbReference>
<dbReference type="OrthoDB" id="5794369at2759"/>
<dbReference type="InterPro" id="IPR011009">
    <property type="entry name" value="Kinase-like_dom_sf"/>
</dbReference>
<gene>
    <name evidence="1" type="primary">Cni-comp-1</name>
    <name evidence="1" type="synonym">Cnig_chr_I.g2447</name>
    <name evidence="1" type="ORF">B9Z55_002447</name>
</gene>
<evidence type="ECO:0000313" key="2">
    <source>
        <dbReference type="Proteomes" id="UP000230233"/>
    </source>
</evidence>
<evidence type="ECO:0000313" key="1">
    <source>
        <dbReference type="EMBL" id="PIC52271.1"/>
    </source>
</evidence>
<reference evidence="2" key="1">
    <citation type="submission" date="2017-10" db="EMBL/GenBank/DDBJ databases">
        <title>Rapid genome shrinkage in a self-fertile nematode reveals novel sperm competition proteins.</title>
        <authorList>
            <person name="Yin D."/>
            <person name="Schwarz E.M."/>
            <person name="Thomas C.G."/>
            <person name="Felde R.L."/>
            <person name="Korf I.F."/>
            <person name="Cutter A.D."/>
            <person name="Schartner C.M."/>
            <person name="Ralston E.J."/>
            <person name="Meyer B.J."/>
            <person name="Haag E.S."/>
        </authorList>
    </citation>
    <scope>NUCLEOTIDE SEQUENCE [LARGE SCALE GENOMIC DNA]</scope>
    <source>
        <strain evidence="2">JU1422</strain>
    </source>
</reference>
<keyword evidence="2" id="KW-1185">Reference proteome</keyword>